<reference evidence="2 3" key="1">
    <citation type="submission" date="2013-12" db="EMBL/GenBank/DDBJ databases">
        <title>Draft genome of the parsitic nematode Ancylostoma duodenale.</title>
        <authorList>
            <person name="Mitreva M."/>
        </authorList>
    </citation>
    <scope>NUCLEOTIDE SEQUENCE [LARGE SCALE GENOMIC DNA]</scope>
    <source>
        <strain evidence="2 3">Zhejiang</strain>
    </source>
</reference>
<feature type="non-terminal residue" evidence="2">
    <location>
        <position position="119"/>
    </location>
</feature>
<evidence type="ECO:0000313" key="2">
    <source>
        <dbReference type="EMBL" id="KIH61765.1"/>
    </source>
</evidence>
<gene>
    <name evidence="2" type="ORF">ANCDUO_07958</name>
</gene>
<dbReference type="OrthoDB" id="6018897at2759"/>
<dbReference type="AlphaFoldDB" id="A0A0C2GKL5"/>
<keyword evidence="3" id="KW-1185">Reference proteome</keyword>
<proteinExistence type="predicted"/>
<evidence type="ECO:0000313" key="3">
    <source>
        <dbReference type="Proteomes" id="UP000054047"/>
    </source>
</evidence>
<dbReference type="EMBL" id="KN729834">
    <property type="protein sequence ID" value="KIH61765.1"/>
    <property type="molecule type" value="Genomic_DNA"/>
</dbReference>
<sequence length="119" mass="14203">MECGTETVISNKKEFFSRERRERNNAEDAAELVARTGNKAQMAGNRLREREKEPTNPDSNQLNNAVYCQQWWIYSWFRAVPIIQQDFSQRMFCREDAEMEYLRVAQDLEMYGILYYPIC</sequence>
<dbReference type="Proteomes" id="UP000054047">
    <property type="component" value="Unassembled WGS sequence"/>
</dbReference>
<accession>A0A0C2GKL5</accession>
<feature type="compositionally biased region" description="Basic and acidic residues" evidence="1">
    <location>
        <begin position="46"/>
        <end position="55"/>
    </location>
</feature>
<organism evidence="2 3">
    <name type="scientific">Ancylostoma duodenale</name>
    <dbReference type="NCBI Taxonomy" id="51022"/>
    <lineage>
        <taxon>Eukaryota</taxon>
        <taxon>Metazoa</taxon>
        <taxon>Ecdysozoa</taxon>
        <taxon>Nematoda</taxon>
        <taxon>Chromadorea</taxon>
        <taxon>Rhabditida</taxon>
        <taxon>Rhabditina</taxon>
        <taxon>Rhabditomorpha</taxon>
        <taxon>Strongyloidea</taxon>
        <taxon>Ancylostomatidae</taxon>
        <taxon>Ancylostomatinae</taxon>
        <taxon>Ancylostoma</taxon>
    </lineage>
</organism>
<evidence type="ECO:0000256" key="1">
    <source>
        <dbReference type="SAM" id="MobiDB-lite"/>
    </source>
</evidence>
<protein>
    <recommendedName>
        <fullName evidence="4">FERM domain-containing protein</fullName>
    </recommendedName>
</protein>
<feature type="region of interest" description="Disordered" evidence="1">
    <location>
        <begin position="37"/>
        <end position="61"/>
    </location>
</feature>
<evidence type="ECO:0008006" key="4">
    <source>
        <dbReference type="Google" id="ProtNLM"/>
    </source>
</evidence>
<name>A0A0C2GKL5_9BILA</name>